<dbReference type="AlphaFoldDB" id="A0A7C4ARE5"/>
<evidence type="ECO:0000313" key="1">
    <source>
        <dbReference type="EMBL" id="HGH60624.1"/>
    </source>
</evidence>
<organism evidence="1">
    <name type="scientific">Desulfomonile tiedjei</name>
    <dbReference type="NCBI Taxonomy" id="2358"/>
    <lineage>
        <taxon>Bacteria</taxon>
        <taxon>Pseudomonadati</taxon>
        <taxon>Thermodesulfobacteriota</taxon>
        <taxon>Desulfomonilia</taxon>
        <taxon>Desulfomonilales</taxon>
        <taxon>Desulfomonilaceae</taxon>
        <taxon>Desulfomonile</taxon>
    </lineage>
</organism>
<dbReference type="EMBL" id="DTGT01000153">
    <property type="protein sequence ID" value="HGH60624.1"/>
    <property type="molecule type" value="Genomic_DNA"/>
</dbReference>
<sequence length="182" mass="21117">MEPRDTDIRSYVQGHLQFDAVIGDQEKALFAERLEKSFSVLPHTILELFLLDERRITIKITQDTGFPLGMHTTPQGDAGARSYDIVMLREHQNWSEDCFIGGFLRELGHVVCQKPPESEWPTARGDRARFKEHLEDAADTAVWRWGLRHYSMAYLQATFPPHWVERIVERVSEMMLEGGDWC</sequence>
<name>A0A7C4ARE5_9BACT</name>
<accession>A0A7C4ARE5</accession>
<comment type="caution">
    <text evidence="1">The sequence shown here is derived from an EMBL/GenBank/DDBJ whole genome shotgun (WGS) entry which is preliminary data.</text>
</comment>
<proteinExistence type="predicted"/>
<reference evidence="1" key="1">
    <citation type="journal article" date="2020" name="mSystems">
        <title>Genome- and Community-Level Interaction Insights into Carbon Utilization and Element Cycling Functions of Hydrothermarchaeota in Hydrothermal Sediment.</title>
        <authorList>
            <person name="Zhou Z."/>
            <person name="Liu Y."/>
            <person name="Xu W."/>
            <person name="Pan J."/>
            <person name="Luo Z.H."/>
            <person name="Li M."/>
        </authorList>
    </citation>
    <scope>NUCLEOTIDE SEQUENCE [LARGE SCALE GENOMIC DNA]</scope>
    <source>
        <strain evidence="1">SpSt-769</strain>
    </source>
</reference>
<gene>
    <name evidence="1" type="ORF">ENV54_04920</name>
</gene>
<protein>
    <submittedName>
        <fullName evidence="1">Uncharacterized protein</fullName>
    </submittedName>
</protein>